<gene>
    <name evidence="7" type="primary">glvI</name>
    <name evidence="7" type="ORF">DSM107010_66110</name>
</gene>
<dbReference type="PANTHER" id="PTHR18945">
    <property type="entry name" value="NEUROTRANSMITTER GATED ION CHANNEL"/>
    <property type="match status" value="1"/>
</dbReference>
<dbReference type="GO" id="GO:0005230">
    <property type="term" value="F:extracellular ligand-gated monoatomic ion channel activity"/>
    <property type="evidence" value="ECO:0007669"/>
    <property type="project" value="InterPro"/>
</dbReference>
<feature type="transmembrane region" description="Helical" evidence="5">
    <location>
        <begin position="280"/>
        <end position="305"/>
    </location>
</feature>
<accession>A0AB37UA56</accession>
<evidence type="ECO:0000256" key="5">
    <source>
        <dbReference type="SAM" id="Phobius"/>
    </source>
</evidence>
<dbReference type="InterPro" id="IPR036734">
    <property type="entry name" value="Neur_chan_lig-bd_sf"/>
</dbReference>
<organism evidence="7 8">
    <name type="scientific">Chroococcidiopsis cubana SAG 39.79</name>
    <dbReference type="NCBI Taxonomy" id="388085"/>
    <lineage>
        <taxon>Bacteria</taxon>
        <taxon>Bacillati</taxon>
        <taxon>Cyanobacteriota</taxon>
        <taxon>Cyanophyceae</taxon>
        <taxon>Chroococcidiopsidales</taxon>
        <taxon>Chroococcidiopsidaceae</taxon>
        <taxon>Chroococcidiopsis</taxon>
    </lineage>
</organism>
<dbReference type="SUPFAM" id="SSF63712">
    <property type="entry name" value="Nicotinic receptor ligand binding domain-like"/>
    <property type="match status" value="1"/>
</dbReference>
<reference evidence="7 8" key="1">
    <citation type="journal article" date="2019" name="Genome Biol. Evol.">
        <title>Day and night: Metabolic profiles and evolutionary relationships of six axenic non-marine cyanobacteria.</title>
        <authorList>
            <person name="Will S.E."/>
            <person name="Henke P."/>
            <person name="Boedeker C."/>
            <person name="Huang S."/>
            <person name="Brinkmann H."/>
            <person name="Rohde M."/>
            <person name="Jarek M."/>
            <person name="Friedl T."/>
            <person name="Seufert S."/>
            <person name="Schumacher M."/>
            <person name="Overmann J."/>
            <person name="Neumann-Schaal M."/>
            <person name="Petersen J."/>
        </authorList>
    </citation>
    <scope>NUCLEOTIDE SEQUENCE [LARGE SCALE GENOMIC DNA]</scope>
    <source>
        <strain evidence="7 8">SAG 39.79</strain>
    </source>
</reference>
<evidence type="ECO:0000256" key="2">
    <source>
        <dbReference type="ARBA" id="ARBA00022692"/>
    </source>
</evidence>
<dbReference type="AlphaFoldDB" id="A0AB37UA56"/>
<feature type="domain" description="Neurotransmitter-gated ion-channel ligand-binding" evidence="6">
    <location>
        <begin position="46"/>
        <end position="179"/>
    </location>
</feature>
<dbReference type="InterPro" id="IPR006202">
    <property type="entry name" value="Neur_chan_lig-bd"/>
</dbReference>
<evidence type="ECO:0000256" key="3">
    <source>
        <dbReference type="ARBA" id="ARBA00022989"/>
    </source>
</evidence>
<dbReference type="CDD" id="cd18988">
    <property type="entry name" value="LGIC_ECD_bact"/>
    <property type="match status" value="1"/>
</dbReference>
<keyword evidence="2 5" id="KW-0812">Transmembrane</keyword>
<evidence type="ECO:0000256" key="4">
    <source>
        <dbReference type="ARBA" id="ARBA00023136"/>
    </source>
</evidence>
<keyword evidence="3 5" id="KW-1133">Transmembrane helix</keyword>
<feature type="transmembrane region" description="Helical" evidence="5">
    <location>
        <begin position="228"/>
        <end position="249"/>
    </location>
</feature>
<proteinExistence type="predicted"/>
<feature type="transmembrane region" description="Helical" evidence="5">
    <location>
        <begin position="256"/>
        <end position="274"/>
    </location>
</feature>
<evidence type="ECO:0000313" key="7">
    <source>
        <dbReference type="EMBL" id="RUT01144.1"/>
    </source>
</evidence>
<dbReference type="Pfam" id="PF02931">
    <property type="entry name" value="Neur_chan_LBD"/>
    <property type="match status" value="1"/>
</dbReference>
<protein>
    <submittedName>
        <fullName evidence="7">Proton-gated ion channel</fullName>
    </submittedName>
</protein>
<dbReference type="GO" id="GO:0016020">
    <property type="term" value="C:membrane"/>
    <property type="evidence" value="ECO:0007669"/>
    <property type="project" value="UniProtKB-SubCell"/>
</dbReference>
<sequence>MRRNFVYFSALLSFCLPINELKVIAQETSEKKPTIQLTQTLPKLDRSTEVVVGMYLIDFDDFNEQEESFTLDGYLFLNWRDERLAFNPSQTGGKHKTYNSGQIWTPNVSFLNIEGKREAAYKELKVKPDGTVSYKEKFTGQFNYELDLKEFPFDNQKIQIILTTLDDSKNIIFTVDKTKTGKSQDAFLAGWTIGEEQANVRTIKSDIEEAYFPEFVYEIDVFRYSKPYIWNIILPLLFIIGLSWTVFWSRSFESNTVIATSSLLSAIAFNIVVAEELPKVAYLTFINGFILIVYIFICLVVIYTVVKHRLDLEKQKERSLKIDRVARWLVPVMFAASNIGLLAFFLL</sequence>
<dbReference type="InterPro" id="IPR036719">
    <property type="entry name" value="Neuro-gated_channel_TM_sf"/>
</dbReference>
<feature type="transmembrane region" description="Helical" evidence="5">
    <location>
        <begin position="325"/>
        <end position="346"/>
    </location>
</feature>
<dbReference type="Gene3D" id="2.70.170.10">
    <property type="entry name" value="Neurotransmitter-gated ion-channel ligand-binding domain"/>
    <property type="match status" value="1"/>
</dbReference>
<dbReference type="InterPro" id="IPR038050">
    <property type="entry name" value="Neuro_actylchol_rec"/>
</dbReference>
<evidence type="ECO:0000259" key="6">
    <source>
        <dbReference type="Pfam" id="PF02931"/>
    </source>
</evidence>
<dbReference type="EMBL" id="RSCK01000131">
    <property type="protein sequence ID" value="RUT01144.1"/>
    <property type="molecule type" value="Genomic_DNA"/>
</dbReference>
<evidence type="ECO:0000313" key="8">
    <source>
        <dbReference type="Proteomes" id="UP000282574"/>
    </source>
</evidence>
<name>A0AB37UA56_9CYAN</name>
<dbReference type="Proteomes" id="UP000282574">
    <property type="component" value="Unassembled WGS sequence"/>
</dbReference>
<keyword evidence="8" id="KW-1185">Reference proteome</keyword>
<comment type="caution">
    <text evidence="7">The sequence shown here is derived from an EMBL/GenBank/DDBJ whole genome shotgun (WGS) entry which is preliminary data.</text>
</comment>
<evidence type="ECO:0000256" key="1">
    <source>
        <dbReference type="ARBA" id="ARBA00004141"/>
    </source>
</evidence>
<keyword evidence="4 5" id="KW-0472">Membrane</keyword>
<comment type="subcellular location">
    <subcellularLocation>
        <location evidence="1">Membrane</location>
        <topology evidence="1">Multi-pass membrane protein</topology>
    </subcellularLocation>
</comment>
<dbReference type="RefSeq" id="WP_106167781.1">
    <property type="nucleotide sequence ID" value="NZ_JAVKZF010000003.1"/>
</dbReference>
<dbReference type="InterPro" id="IPR006201">
    <property type="entry name" value="Neur_channel"/>
</dbReference>
<dbReference type="SUPFAM" id="SSF90112">
    <property type="entry name" value="Neurotransmitter-gated ion-channel transmembrane pore"/>
    <property type="match status" value="1"/>
</dbReference>
<dbReference type="GO" id="GO:0004888">
    <property type="term" value="F:transmembrane signaling receptor activity"/>
    <property type="evidence" value="ECO:0007669"/>
    <property type="project" value="InterPro"/>
</dbReference>
<dbReference type="Gene3D" id="1.20.58.390">
    <property type="entry name" value="Neurotransmitter-gated ion-channel transmembrane domain"/>
    <property type="match status" value="1"/>
</dbReference>